<feature type="compositionally biased region" description="Basic and acidic residues" evidence="1">
    <location>
        <begin position="1"/>
        <end position="11"/>
    </location>
</feature>
<reference evidence="3" key="1">
    <citation type="journal article" date="2017" name="Nat. Commun.">
        <title>The asparagus genome sheds light on the origin and evolution of a young Y chromosome.</title>
        <authorList>
            <person name="Harkess A."/>
            <person name="Zhou J."/>
            <person name="Xu C."/>
            <person name="Bowers J.E."/>
            <person name="Van der Hulst R."/>
            <person name="Ayyampalayam S."/>
            <person name="Mercati F."/>
            <person name="Riccardi P."/>
            <person name="McKain M.R."/>
            <person name="Kakrana A."/>
            <person name="Tang H."/>
            <person name="Ray J."/>
            <person name="Groenendijk J."/>
            <person name="Arikit S."/>
            <person name="Mathioni S.M."/>
            <person name="Nakano M."/>
            <person name="Shan H."/>
            <person name="Telgmann-Rauber A."/>
            <person name="Kanno A."/>
            <person name="Yue Z."/>
            <person name="Chen H."/>
            <person name="Li W."/>
            <person name="Chen Y."/>
            <person name="Xu X."/>
            <person name="Zhang Y."/>
            <person name="Luo S."/>
            <person name="Chen H."/>
            <person name="Gao J."/>
            <person name="Mao Z."/>
            <person name="Pires J.C."/>
            <person name="Luo M."/>
            <person name="Kudrna D."/>
            <person name="Wing R.A."/>
            <person name="Meyers B.C."/>
            <person name="Yi K."/>
            <person name="Kong H."/>
            <person name="Lavrijsen P."/>
            <person name="Sunseri F."/>
            <person name="Falavigna A."/>
            <person name="Ye Y."/>
            <person name="Leebens-Mack J.H."/>
            <person name="Chen G."/>
        </authorList>
    </citation>
    <scope>NUCLEOTIDE SEQUENCE [LARGE SCALE GENOMIC DNA]</scope>
    <source>
        <strain evidence="3">cv. DH0086</strain>
    </source>
</reference>
<sequence length="117" mass="12696">MGSLEPKRMEESAVEVGATSAAPGDASSQPPVEVLPPQAMEKATTIVILAQEAKVIVINNRSPDKEEGAEVQAEVEVALNELIESVHRQGKELVVEGHLLPYRLTTSRRSRQTNEIN</sequence>
<dbReference type="Proteomes" id="UP000243459">
    <property type="component" value="Chromosome 10"/>
</dbReference>
<gene>
    <name evidence="2" type="ORF">A4U43_C10F9510</name>
</gene>
<proteinExistence type="predicted"/>
<accession>A0A5P1E674</accession>
<dbReference type="EMBL" id="CM007390">
    <property type="protein sequence ID" value="ONK56506.1"/>
    <property type="molecule type" value="Genomic_DNA"/>
</dbReference>
<dbReference type="Gramene" id="ONK56506">
    <property type="protein sequence ID" value="ONK56506"/>
    <property type="gene ID" value="A4U43_C10F9510"/>
</dbReference>
<evidence type="ECO:0000313" key="3">
    <source>
        <dbReference type="Proteomes" id="UP000243459"/>
    </source>
</evidence>
<protein>
    <submittedName>
        <fullName evidence="2">Uncharacterized protein</fullName>
    </submittedName>
</protein>
<name>A0A5P1E674_ASPOF</name>
<feature type="region of interest" description="Disordered" evidence="1">
    <location>
        <begin position="1"/>
        <end position="36"/>
    </location>
</feature>
<keyword evidence="3" id="KW-1185">Reference proteome</keyword>
<evidence type="ECO:0000313" key="2">
    <source>
        <dbReference type="EMBL" id="ONK56506.1"/>
    </source>
</evidence>
<organism evidence="2 3">
    <name type="scientific">Asparagus officinalis</name>
    <name type="common">Garden asparagus</name>
    <dbReference type="NCBI Taxonomy" id="4686"/>
    <lineage>
        <taxon>Eukaryota</taxon>
        <taxon>Viridiplantae</taxon>
        <taxon>Streptophyta</taxon>
        <taxon>Embryophyta</taxon>
        <taxon>Tracheophyta</taxon>
        <taxon>Spermatophyta</taxon>
        <taxon>Magnoliopsida</taxon>
        <taxon>Liliopsida</taxon>
        <taxon>Asparagales</taxon>
        <taxon>Asparagaceae</taxon>
        <taxon>Asparagoideae</taxon>
        <taxon>Asparagus</taxon>
    </lineage>
</organism>
<dbReference type="AlphaFoldDB" id="A0A5P1E674"/>
<evidence type="ECO:0000256" key="1">
    <source>
        <dbReference type="SAM" id="MobiDB-lite"/>
    </source>
</evidence>